<proteinExistence type="predicted"/>
<gene>
    <name evidence="1" type="ORF">CYNAS_LOCUS2334</name>
</gene>
<reference evidence="1" key="1">
    <citation type="submission" date="2023-07" db="EMBL/GenBank/DDBJ databases">
        <authorList>
            <consortium name="CYATHOMIX"/>
        </authorList>
    </citation>
    <scope>NUCLEOTIDE SEQUENCE</scope>
    <source>
        <strain evidence="1">N/A</strain>
    </source>
</reference>
<name>A0AA36DMD3_CYLNA</name>
<comment type="caution">
    <text evidence="1">The sequence shown here is derived from an EMBL/GenBank/DDBJ whole genome shotgun (WGS) entry which is preliminary data.</text>
</comment>
<keyword evidence="2" id="KW-1185">Reference proteome</keyword>
<dbReference type="AlphaFoldDB" id="A0AA36DMD3"/>
<dbReference type="Proteomes" id="UP001176961">
    <property type="component" value="Unassembled WGS sequence"/>
</dbReference>
<accession>A0AA36DMD3</accession>
<sequence length="112" mass="12631">MAPYAATNRKAPVGCGALIYNYRYPHGRGELPRAVVEEAFTKWNYGWESLVHCGCPLGCGSNEDESKLNGTLLCLFNISACTLDNTYQCRFPYLRLKVDFHSENQINYGENN</sequence>
<evidence type="ECO:0000313" key="1">
    <source>
        <dbReference type="EMBL" id="CAJ0590351.1"/>
    </source>
</evidence>
<evidence type="ECO:0000313" key="2">
    <source>
        <dbReference type="Proteomes" id="UP001176961"/>
    </source>
</evidence>
<organism evidence="1 2">
    <name type="scientific">Cylicocyclus nassatus</name>
    <name type="common">Nematode worm</name>
    <dbReference type="NCBI Taxonomy" id="53992"/>
    <lineage>
        <taxon>Eukaryota</taxon>
        <taxon>Metazoa</taxon>
        <taxon>Ecdysozoa</taxon>
        <taxon>Nematoda</taxon>
        <taxon>Chromadorea</taxon>
        <taxon>Rhabditida</taxon>
        <taxon>Rhabditina</taxon>
        <taxon>Rhabditomorpha</taxon>
        <taxon>Strongyloidea</taxon>
        <taxon>Strongylidae</taxon>
        <taxon>Cylicocyclus</taxon>
    </lineage>
</organism>
<dbReference type="EMBL" id="CATQJL010000001">
    <property type="protein sequence ID" value="CAJ0590351.1"/>
    <property type="molecule type" value="Genomic_DNA"/>
</dbReference>
<protein>
    <submittedName>
        <fullName evidence="1">Uncharacterized protein</fullName>
    </submittedName>
</protein>